<reference evidence="3" key="1">
    <citation type="journal article" date="2014" name="Proc. Natl. Acad. Sci. U.S.A.">
        <title>Extensive sampling of basidiomycete genomes demonstrates inadequacy of the white-rot/brown-rot paradigm for wood decay fungi.</title>
        <authorList>
            <person name="Riley R."/>
            <person name="Salamov A.A."/>
            <person name="Brown D.W."/>
            <person name="Nagy L.G."/>
            <person name="Floudas D."/>
            <person name="Held B.W."/>
            <person name="Levasseur A."/>
            <person name="Lombard V."/>
            <person name="Morin E."/>
            <person name="Otillar R."/>
            <person name="Lindquist E.A."/>
            <person name="Sun H."/>
            <person name="LaButti K.M."/>
            <person name="Schmutz J."/>
            <person name="Jabbour D."/>
            <person name="Luo H."/>
            <person name="Baker S.E."/>
            <person name="Pisabarro A.G."/>
            <person name="Walton J.D."/>
            <person name="Blanchette R.A."/>
            <person name="Henrissat B."/>
            <person name="Martin F."/>
            <person name="Cullen D."/>
            <person name="Hibbett D.S."/>
            <person name="Grigoriev I.V."/>
        </authorList>
    </citation>
    <scope>NUCLEOTIDE SEQUENCE [LARGE SCALE GENOMIC DNA]</scope>
    <source>
        <strain evidence="3">FD-172 SS1</strain>
    </source>
</reference>
<protein>
    <recommendedName>
        <fullName evidence="4">SMP domain-containing protein</fullName>
    </recommendedName>
</protein>
<evidence type="ECO:0000313" key="2">
    <source>
        <dbReference type="EMBL" id="KDQ08058.1"/>
    </source>
</evidence>
<evidence type="ECO:0000256" key="1">
    <source>
        <dbReference type="SAM" id="MobiDB-lite"/>
    </source>
</evidence>
<dbReference type="EMBL" id="KL198096">
    <property type="protein sequence ID" value="KDQ08058.1"/>
    <property type="molecule type" value="Genomic_DNA"/>
</dbReference>
<dbReference type="OrthoDB" id="5988651at2759"/>
<evidence type="ECO:0008006" key="4">
    <source>
        <dbReference type="Google" id="ProtNLM"/>
    </source>
</evidence>
<dbReference type="InParanoid" id="A0A067LXD8"/>
<feature type="compositionally biased region" description="Low complexity" evidence="1">
    <location>
        <begin position="35"/>
        <end position="45"/>
    </location>
</feature>
<name>A0A067LXD8_BOTB1</name>
<proteinExistence type="predicted"/>
<dbReference type="HOGENOM" id="CLU_193137_0_1_1"/>
<feature type="compositionally biased region" description="Low complexity" evidence="1">
    <location>
        <begin position="54"/>
        <end position="65"/>
    </location>
</feature>
<sequence length="65" mass="6367">MAKKMTSSDASRIQSSQAKAGRDMSSNGFAARAQSSGAKNANNNGNKGGGKSSGGASTKGGTKSK</sequence>
<dbReference type="Proteomes" id="UP000027195">
    <property type="component" value="Unassembled WGS sequence"/>
</dbReference>
<gene>
    <name evidence="2" type="ORF">BOTBODRAFT_38276</name>
</gene>
<accession>A0A067LXD8</accession>
<feature type="compositionally biased region" description="Polar residues" evidence="1">
    <location>
        <begin position="1"/>
        <end position="28"/>
    </location>
</feature>
<organism evidence="2 3">
    <name type="scientific">Botryobasidium botryosum (strain FD-172 SS1)</name>
    <dbReference type="NCBI Taxonomy" id="930990"/>
    <lineage>
        <taxon>Eukaryota</taxon>
        <taxon>Fungi</taxon>
        <taxon>Dikarya</taxon>
        <taxon>Basidiomycota</taxon>
        <taxon>Agaricomycotina</taxon>
        <taxon>Agaricomycetes</taxon>
        <taxon>Cantharellales</taxon>
        <taxon>Botryobasidiaceae</taxon>
        <taxon>Botryobasidium</taxon>
    </lineage>
</organism>
<keyword evidence="3" id="KW-1185">Reference proteome</keyword>
<evidence type="ECO:0000313" key="3">
    <source>
        <dbReference type="Proteomes" id="UP000027195"/>
    </source>
</evidence>
<feature type="region of interest" description="Disordered" evidence="1">
    <location>
        <begin position="1"/>
        <end position="65"/>
    </location>
</feature>
<dbReference type="AlphaFoldDB" id="A0A067LXD8"/>